<dbReference type="InterPro" id="IPR026579">
    <property type="entry name" value="FtsQ"/>
</dbReference>
<feature type="domain" description="POTRA" evidence="10">
    <location>
        <begin position="126"/>
        <end position="189"/>
    </location>
</feature>
<dbReference type="HAMAP" id="MF_00911">
    <property type="entry name" value="FtsQ_subfam"/>
    <property type="match status" value="1"/>
</dbReference>
<dbReference type="Gene3D" id="3.10.20.310">
    <property type="entry name" value="membrane protein fhac"/>
    <property type="match status" value="1"/>
</dbReference>
<dbReference type="InterPro" id="IPR013685">
    <property type="entry name" value="POTRA_FtsQ_type"/>
</dbReference>
<evidence type="ECO:0000256" key="7">
    <source>
        <dbReference type="HAMAP-Rule" id="MF_00911"/>
    </source>
</evidence>
<evidence type="ECO:0000256" key="3">
    <source>
        <dbReference type="ARBA" id="ARBA00022618"/>
    </source>
</evidence>
<feature type="transmembrane region" description="Helical" evidence="7">
    <location>
        <begin position="88"/>
        <end position="112"/>
    </location>
</feature>
<name>A0ABW1EIE9_9BACT</name>
<feature type="compositionally biased region" description="Basic and acidic residues" evidence="8">
    <location>
        <begin position="370"/>
        <end position="388"/>
    </location>
</feature>
<dbReference type="EMBL" id="JBHSPH010000008">
    <property type="protein sequence ID" value="MFC5864066.1"/>
    <property type="molecule type" value="Genomic_DNA"/>
</dbReference>
<comment type="similarity">
    <text evidence="7">Belongs to the FtsQ/DivIB family. FtsQ subfamily.</text>
</comment>
<dbReference type="RefSeq" id="WP_263340970.1">
    <property type="nucleotide sequence ID" value="NZ_JAGSYH010000006.1"/>
</dbReference>
<evidence type="ECO:0000256" key="8">
    <source>
        <dbReference type="SAM" id="MobiDB-lite"/>
    </source>
</evidence>
<dbReference type="Pfam" id="PF08478">
    <property type="entry name" value="POTRA_1"/>
    <property type="match status" value="1"/>
</dbReference>
<evidence type="ECO:0000256" key="6">
    <source>
        <dbReference type="ARBA" id="ARBA00023306"/>
    </source>
</evidence>
<dbReference type="PANTHER" id="PTHR35851:SF1">
    <property type="entry name" value="CELL DIVISION PROTEIN FTSQ"/>
    <property type="match status" value="1"/>
</dbReference>
<keyword evidence="7" id="KW-0472">Membrane</keyword>
<keyword evidence="4 7" id="KW-0812">Transmembrane</keyword>
<comment type="caution">
    <text evidence="11">The sequence shown here is derived from an EMBL/GenBank/DDBJ whole genome shotgun (WGS) entry which is preliminary data.</text>
</comment>
<keyword evidence="5 7" id="KW-1133">Transmembrane helix</keyword>
<proteinExistence type="inferred from homology"/>
<accession>A0ABW1EIE9</accession>
<evidence type="ECO:0000256" key="2">
    <source>
        <dbReference type="ARBA" id="ARBA00022519"/>
    </source>
</evidence>
<keyword evidence="1 7" id="KW-1003">Cell membrane</keyword>
<reference evidence="12" key="1">
    <citation type="journal article" date="2019" name="Int. J. Syst. Evol. Microbiol.">
        <title>The Global Catalogue of Microorganisms (GCM) 10K type strain sequencing project: providing services to taxonomists for standard genome sequencing and annotation.</title>
        <authorList>
            <consortium name="The Broad Institute Genomics Platform"/>
            <consortium name="The Broad Institute Genome Sequencing Center for Infectious Disease"/>
            <person name="Wu L."/>
            <person name="Ma J."/>
        </authorList>
    </citation>
    <scope>NUCLEOTIDE SEQUENCE [LARGE SCALE GENOMIC DNA]</scope>
    <source>
        <strain evidence="12">JCM 4087</strain>
    </source>
</reference>
<feature type="region of interest" description="Disordered" evidence="8">
    <location>
        <begin position="1"/>
        <end position="38"/>
    </location>
</feature>
<keyword evidence="3 7" id="KW-0132">Cell division</keyword>
<keyword evidence="12" id="KW-1185">Reference proteome</keyword>
<dbReference type="GO" id="GO:0051301">
    <property type="term" value="P:cell division"/>
    <property type="evidence" value="ECO:0007669"/>
    <property type="project" value="UniProtKB-KW"/>
</dbReference>
<comment type="function">
    <text evidence="7">Essential cell division protein.</text>
</comment>
<feature type="compositionally biased region" description="Low complexity" evidence="8">
    <location>
        <begin position="355"/>
        <end position="367"/>
    </location>
</feature>
<gene>
    <name evidence="7" type="primary">ftsQ</name>
    <name evidence="11" type="ORF">ACFPT7_17300</name>
</gene>
<comment type="subcellular location">
    <subcellularLocation>
        <location evidence="7">Cell membrane</location>
        <topology evidence="7">Single-pass type II membrane protein</topology>
    </subcellularLocation>
    <text evidence="7">Localizes to the division septum.</text>
</comment>
<protein>
    <recommendedName>
        <fullName evidence="7">Cell division protein FtsQ</fullName>
    </recommendedName>
</protein>
<sequence length="406" mass="44552">MTSKSYPTRTTLWDDQDPADGAAPQPIPNRTAWRAPSAVLSGERASRRVVNTMPPVADLDDGGPIPRRSRFASARTPWWRPRSTFGRILLGTGTLLVLGALITTGVITRHFLMHNAHFRIQSTASIESSGLGEVNRSDVLPVFGEDIGRNVFFVPLAERRKELETIPWVRQATVMRFLPNRLSVSVVERTPVAFVREGSRVQLADADGVILDMPPAMMARHHYSFPVLTGINAHDSLAARSARMALYLKFISELDEGGQHQSAQISEIDLSDPEDLRATMPEQGADILAHFGQDHFAQRLAVYKSHIAGWRQQYPRLTGVDLRYDNEIPLEMAPANPAEQAQAAASQTNPTGNSPTATKPATKKAAPVSHKAEEAKRRAARLRAERAKAAKARAAHAHTATVNQGQ</sequence>
<feature type="region of interest" description="Disordered" evidence="8">
    <location>
        <begin position="336"/>
        <end position="406"/>
    </location>
</feature>
<evidence type="ECO:0000256" key="1">
    <source>
        <dbReference type="ARBA" id="ARBA00022475"/>
    </source>
</evidence>
<feature type="compositionally biased region" description="Polar residues" evidence="8">
    <location>
        <begin position="1"/>
        <end position="13"/>
    </location>
</feature>
<feature type="compositionally biased region" description="Low complexity" evidence="8">
    <location>
        <begin position="336"/>
        <end position="345"/>
    </location>
</feature>
<keyword evidence="2" id="KW-0997">Cell inner membrane</keyword>
<evidence type="ECO:0000256" key="5">
    <source>
        <dbReference type="ARBA" id="ARBA00022989"/>
    </source>
</evidence>
<organism evidence="11 12">
    <name type="scientific">Acidicapsa dinghuensis</name>
    <dbReference type="NCBI Taxonomy" id="2218256"/>
    <lineage>
        <taxon>Bacteria</taxon>
        <taxon>Pseudomonadati</taxon>
        <taxon>Acidobacteriota</taxon>
        <taxon>Terriglobia</taxon>
        <taxon>Terriglobales</taxon>
        <taxon>Acidobacteriaceae</taxon>
        <taxon>Acidicapsa</taxon>
    </lineage>
</organism>
<evidence type="ECO:0000313" key="11">
    <source>
        <dbReference type="EMBL" id="MFC5864066.1"/>
    </source>
</evidence>
<dbReference type="Pfam" id="PF03799">
    <property type="entry name" value="FtsQ_DivIB_C"/>
    <property type="match status" value="1"/>
</dbReference>
<evidence type="ECO:0000256" key="4">
    <source>
        <dbReference type="ARBA" id="ARBA00022692"/>
    </source>
</evidence>
<keyword evidence="6 7" id="KW-0131">Cell cycle</keyword>
<evidence type="ECO:0000313" key="12">
    <source>
        <dbReference type="Proteomes" id="UP001596091"/>
    </source>
</evidence>
<dbReference type="InterPro" id="IPR005548">
    <property type="entry name" value="Cell_div_FtsQ/DivIB_C"/>
</dbReference>
<dbReference type="Proteomes" id="UP001596091">
    <property type="component" value="Unassembled WGS sequence"/>
</dbReference>
<feature type="domain" description="Cell division protein FtsQ/DivIB C-terminal" evidence="9">
    <location>
        <begin position="193"/>
        <end position="323"/>
    </location>
</feature>
<evidence type="ECO:0000259" key="10">
    <source>
        <dbReference type="Pfam" id="PF08478"/>
    </source>
</evidence>
<dbReference type="PANTHER" id="PTHR35851">
    <property type="entry name" value="CELL DIVISION PROTEIN FTSQ"/>
    <property type="match status" value="1"/>
</dbReference>
<evidence type="ECO:0000259" key="9">
    <source>
        <dbReference type="Pfam" id="PF03799"/>
    </source>
</evidence>